<dbReference type="OrthoDB" id="9797653at2"/>
<evidence type="ECO:0000313" key="2">
    <source>
        <dbReference type="Proteomes" id="UP000183376"/>
    </source>
</evidence>
<dbReference type="Pfam" id="PF02515">
    <property type="entry name" value="CoA_transf_3"/>
    <property type="match status" value="1"/>
</dbReference>
<dbReference type="STRING" id="211114.SAMN04489726_7551"/>
<gene>
    <name evidence="1" type="ORF">SAMN04489726_7551</name>
</gene>
<dbReference type="RefSeq" id="WP_030428496.1">
    <property type="nucleotide sequence ID" value="NZ_JOEF01000004.1"/>
</dbReference>
<dbReference type="InterPro" id="IPR044855">
    <property type="entry name" value="CoA-Trfase_III_dom3_sf"/>
</dbReference>
<dbReference type="SUPFAM" id="SSF89796">
    <property type="entry name" value="CoA-transferase family III (CaiB/BaiF)"/>
    <property type="match status" value="1"/>
</dbReference>
<dbReference type="InterPro" id="IPR023606">
    <property type="entry name" value="CoA-Trfase_III_dom_1_sf"/>
</dbReference>
<dbReference type="PANTHER" id="PTHR48228">
    <property type="entry name" value="SUCCINYL-COA--D-CITRAMALATE COA-TRANSFERASE"/>
    <property type="match status" value="1"/>
</dbReference>
<organism evidence="1 2">
    <name type="scientific">Allokutzneria albata</name>
    <name type="common">Kibdelosporangium albatum</name>
    <dbReference type="NCBI Taxonomy" id="211114"/>
    <lineage>
        <taxon>Bacteria</taxon>
        <taxon>Bacillati</taxon>
        <taxon>Actinomycetota</taxon>
        <taxon>Actinomycetes</taxon>
        <taxon>Pseudonocardiales</taxon>
        <taxon>Pseudonocardiaceae</taxon>
        <taxon>Allokutzneria</taxon>
    </lineage>
</organism>
<dbReference type="Gene3D" id="3.40.50.10540">
    <property type="entry name" value="Crotonobetainyl-coa:carnitine coa-transferase, domain 1"/>
    <property type="match status" value="1"/>
</dbReference>
<keyword evidence="2" id="KW-1185">Reference proteome</keyword>
<evidence type="ECO:0000313" key="1">
    <source>
        <dbReference type="EMBL" id="SDN64289.1"/>
    </source>
</evidence>
<accession>A0A1H0D2F0</accession>
<dbReference type="Gene3D" id="3.30.1540.10">
    <property type="entry name" value="formyl-coa transferase, domain 3"/>
    <property type="match status" value="1"/>
</dbReference>
<reference evidence="1 2" key="1">
    <citation type="submission" date="2016-10" db="EMBL/GenBank/DDBJ databases">
        <authorList>
            <person name="de Groot N.N."/>
        </authorList>
    </citation>
    <scope>NUCLEOTIDE SEQUENCE [LARGE SCALE GENOMIC DNA]</scope>
    <source>
        <strain evidence="1 2">DSM 44149</strain>
    </source>
</reference>
<dbReference type="GO" id="GO:0003824">
    <property type="term" value="F:catalytic activity"/>
    <property type="evidence" value="ECO:0007669"/>
    <property type="project" value="InterPro"/>
</dbReference>
<dbReference type="AlphaFoldDB" id="A0A1H0D2F0"/>
<proteinExistence type="predicted"/>
<dbReference type="PANTHER" id="PTHR48228:SF5">
    <property type="entry name" value="ALPHA-METHYLACYL-COA RACEMASE"/>
    <property type="match status" value="1"/>
</dbReference>
<dbReference type="InterPro" id="IPR003673">
    <property type="entry name" value="CoA-Trfase_fam_III"/>
</dbReference>
<dbReference type="InterPro" id="IPR050509">
    <property type="entry name" value="CoA-transferase_III"/>
</dbReference>
<name>A0A1H0D2F0_ALLAB</name>
<protein>
    <submittedName>
        <fullName evidence="1">Alpha-methylacyl-CoA racemase</fullName>
    </submittedName>
</protein>
<dbReference type="eggNOG" id="COG1804">
    <property type="taxonomic scope" value="Bacteria"/>
</dbReference>
<sequence>MAGPLSGIKVVELAGLGPAPFCGMLLADLGAEVVRVDRPGGGGLLPRDANDVLGRGRREVVVDLKHERGAEVVLRLAEQADVLIEGFRPGVAERLGVGPEPCLARNPRLVYGRMTGWGQDGPLAASAGHDIGYIAITGALHAFGRAGGPPQVPMNLVGDFGGGAMYLAVGVLSAVIQAGRTGRGQVVDAAIVDGTAHLSAMIYGMVAAGGWQDRRGVNLLDTGAPFYDVYETADGGHMAVGALEPQFYAEFERLLDPDGLPDRTDPANWPELRRRIAEIFASRTRDEWAKVFEGTDACVSPVLGMTEAADHPHNKARGVFVAPGGVVQPAPAPRFSATPAPPVGVPAAPGSHTRAVLTEWGLSDVDELIESGAVHQRNED</sequence>
<dbReference type="EMBL" id="LT629701">
    <property type="protein sequence ID" value="SDN64289.1"/>
    <property type="molecule type" value="Genomic_DNA"/>
</dbReference>
<dbReference type="Proteomes" id="UP000183376">
    <property type="component" value="Chromosome I"/>
</dbReference>